<accession>A0A1G8ZYD2</accession>
<organism evidence="2 3">
    <name type="scientific">Flavobacterium noncentrifugens</name>
    <dbReference type="NCBI Taxonomy" id="1128970"/>
    <lineage>
        <taxon>Bacteria</taxon>
        <taxon>Pseudomonadati</taxon>
        <taxon>Bacteroidota</taxon>
        <taxon>Flavobacteriia</taxon>
        <taxon>Flavobacteriales</taxon>
        <taxon>Flavobacteriaceae</taxon>
        <taxon>Flavobacterium</taxon>
    </lineage>
</organism>
<evidence type="ECO:0000313" key="2">
    <source>
        <dbReference type="EMBL" id="SDK19345.1"/>
    </source>
</evidence>
<protein>
    <submittedName>
        <fullName evidence="2">Uncharacterized protein</fullName>
    </submittedName>
</protein>
<evidence type="ECO:0000256" key="1">
    <source>
        <dbReference type="SAM" id="SignalP"/>
    </source>
</evidence>
<dbReference type="EMBL" id="FNEZ01000004">
    <property type="protein sequence ID" value="SDK19345.1"/>
    <property type="molecule type" value="Genomic_DNA"/>
</dbReference>
<reference evidence="2 3" key="1">
    <citation type="submission" date="2016-10" db="EMBL/GenBank/DDBJ databases">
        <authorList>
            <person name="de Groot N.N."/>
        </authorList>
    </citation>
    <scope>NUCLEOTIDE SEQUENCE [LARGE SCALE GENOMIC DNA]</scope>
    <source>
        <strain evidence="2 3">CGMCC 1.10076</strain>
    </source>
</reference>
<dbReference type="RefSeq" id="WP_091396667.1">
    <property type="nucleotide sequence ID" value="NZ_BKAI01000008.1"/>
</dbReference>
<keyword evidence="3" id="KW-1185">Reference proteome</keyword>
<keyword evidence="1" id="KW-0732">Signal</keyword>
<dbReference type="STRING" id="1128970.SAMN04487935_2769"/>
<feature type="signal peptide" evidence="1">
    <location>
        <begin position="1"/>
        <end position="18"/>
    </location>
</feature>
<dbReference type="Proteomes" id="UP000199580">
    <property type="component" value="Unassembled WGS sequence"/>
</dbReference>
<gene>
    <name evidence="2" type="ORF">SAMN04487935_2769</name>
</gene>
<dbReference type="AlphaFoldDB" id="A0A1G8ZYD2"/>
<evidence type="ECO:0000313" key="3">
    <source>
        <dbReference type="Proteomes" id="UP000199580"/>
    </source>
</evidence>
<name>A0A1G8ZYD2_9FLAO</name>
<proteinExistence type="predicted"/>
<dbReference type="OrthoDB" id="1352116at2"/>
<sequence>MKRVFLAYALLFAIILNAQELMDVMAKESCECVMAKNLDLKNISSEKLQLEFGTCVVQSYTTHKEAYDKISKTDFSDKDSMRKLGQDVALKMFSICPDVLMALANDNASENSTAESPKIEGEISDFVTNEFVTIKVKDKNNRLHNLILLDYFDTASLYTDGLIRKKDKVIMSYSEVELFDPKSKEFRYYKVITGIEKK</sequence>
<feature type="chain" id="PRO_5011603531" evidence="1">
    <location>
        <begin position="19"/>
        <end position="198"/>
    </location>
</feature>